<feature type="compositionally biased region" description="Polar residues" evidence="1">
    <location>
        <begin position="36"/>
        <end position="45"/>
    </location>
</feature>
<accession>A0A0P6XCL0</accession>
<reference evidence="2 3" key="1">
    <citation type="submission" date="2015-07" db="EMBL/GenBank/DDBJ databases">
        <title>Whole genome sequence of Herpetosiphon geysericola DSM 7119.</title>
        <authorList>
            <person name="Hemp J."/>
            <person name="Ward L.M."/>
            <person name="Pace L.A."/>
            <person name="Fischer W.W."/>
        </authorList>
    </citation>
    <scope>NUCLEOTIDE SEQUENCE [LARGE SCALE GENOMIC DNA]</scope>
    <source>
        <strain evidence="2 3">DSM 7119</strain>
    </source>
</reference>
<feature type="region of interest" description="Disordered" evidence="1">
    <location>
        <begin position="1"/>
        <end position="45"/>
    </location>
</feature>
<dbReference type="Proteomes" id="UP000050277">
    <property type="component" value="Unassembled WGS sequence"/>
</dbReference>
<evidence type="ECO:0000256" key="1">
    <source>
        <dbReference type="SAM" id="MobiDB-lite"/>
    </source>
</evidence>
<dbReference type="EMBL" id="LGKP01000040">
    <property type="protein sequence ID" value="KPL80243.1"/>
    <property type="molecule type" value="Genomic_DNA"/>
</dbReference>
<keyword evidence="3" id="KW-1185">Reference proteome</keyword>
<organism evidence="2 3">
    <name type="scientific">Herpetosiphon geysericola</name>
    <dbReference type="NCBI Taxonomy" id="70996"/>
    <lineage>
        <taxon>Bacteria</taxon>
        <taxon>Bacillati</taxon>
        <taxon>Chloroflexota</taxon>
        <taxon>Chloroflexia</taxon>
        <taxon>Herpetosiphonales</taxon>
        <taxon>Herpetosiphonaceae</taxon>
        <taxon>Herpetosiphon</taxon>
    </lineage>
</organism>
<dbReference type="STRING" id="70996.SE18_24625"/>
<proteinExistence type="predicted"/>
<evidence type="ECO:0000313" key="2">
    <source>
        <dbReference type="EMBL" id="KPL80243.1"/>
    </source>
</evidence>
<feature type="compositionally biased region" description="Low complexity" evidence="1">
    <location>
        <begin position="8"/>
        <end position="30"/>
    </location>
</feature>
<protein>
    <submittedName>
        <fullName evidence="2">Uncharacterized protein</fullName>
    </submittedName>
</protein>
<dbReference type="AlphaFoldDB" id="A0A0P6XCL0"/>
<name>A0A0P6XCL0_9CHLR</name>
<sequence>MGSIGNGAKAAAATAPAATVEPSTSSAPSAKRPTKRTNASARQLKPVTQTEALEMLRSALAYLQLSGVQAHYRMSKAGLLLQLDGVYLDGVRFAVRDVVKAANDA</sequence>
<gene>
    <name evidence="2" type="ORF">SE18_24625</name>
</gene>
<evidence type="ECO:0000313" key="3">
    <source>
        <dbReference type="Proteomes" id="UP000050277"/>
    </source>
</evidence>
<comment type="caution">
    <text evidence="2">The sequence shown here is derived from an EMBL/GenBank/DDBJ whole genome shotgun (WGS) entry which is preliminary data.</text>
</comment>